<evidence type="ECO:0000256" key="7">
    <source>
        <dbReference type="PROSITE-ProRule" id="PRU00023"/>
    </source>
</evidence>
<accession>F0X737</accession>
<dbReference type="SMART" id="SM00248">
    <property type="entry name" value="ANK"/>
    <property type="match status" value="2"/>
</dbReference>
<dbReference type="OrthoDB" id="341259at2759"/>
<keyword evidence="11" id="KW-1185">Reference proteome</keyword>
<evidence type="ECO:0000313" key="10">
    <source>
        <dbReference type="EMBL" id="EFX06707.1"/>
    </source>
</evidence>
<dbReference type="Gene3D" id="1.25.40.20">
    <property type="entry name" value="Ankyrin repeat-containing domain"/>
    <property type="match status" value="1"/>
</dbReference>
<dbReference type="Proteomes" id="UP000007796">
    <property type="component" value="Unassembled WGS sequence"/>
</dbReference>
<dbReference type="PROSITE" id="PS50297">
    <property type="entry name" value="ANK_REP_REGION"/>
    <property type="match status" value="1"/>
</dbReference>
<dbReference type="PROSITE" id="PS50088">
    <property type="entry name" value="ANK_REPEAT"/>
    <property type="match status" value="2"/>
</dbReference>
<dbReference type="HOGENOM" id="CLU_348847_0_0_1"/>
<keyword evidence="3" id="KW-0677">Repeat</keyword>
<comment type="subcellular location">
    <subcellularLocation>
        <location evidence="1">Membrane</location>
        <topology evidence="1">Multi-pass membrane protein</topology>
    </subcellularLocation>
</comment>
<evidence type="ECO:0000256" key="8">
    <source>
        <dbReference type="SAM" id="MobiDB-lite"/>
    </source>
</evidence>
<feature type="region of interest" description="Disordered" evidence="8">
    <location>
        <begin position="259"/>
        <end position="280"/>
    </location>
</feature>
<keyword evidence="5 7" id="KW-0040">ANK repeat</keyword>
<feature type="repeat" description="ANK" evidence="7">
    <location>
        <begin position="183"/>
        <end position="215"/>
    </location>
</feature>
<dbReference type="GO" id="GO:0085020">
    <property type="term" value="P:protein K6-linked ubiquitination"/>
    <property type="evidence" value="ECO:0007669"/>
    <property type="project" value="TreeGrafter"/>
</dbReference>
<dbReference type="RefSeq" id="XP_014176189.1">
    <property type="nucleotide sequence ID" value="XM_014320714.1"/>
</dbReference>
<dbReference type="EMBL" id="GL629729">
    <property type="protein sequence ID" value="EFX06707.1"/>
    <property type="molecule type" value="Genomic_DNA"/>
</dbReference>
<keyword evidence="4 9" id="KW-1133">Transmembrane helix</keyword>
<feature type="region of interest" description="Disordered" evidence="8">
    <location>
        <begin position="21"/>
        <end position="52"/>
    </location>
</feature>
<dbReference type="Pfam" id="PF12796">
    <property type="entry name" value="Ank_2"/>
    <property type="match status" value="1"/>
</dbReference>
<feature type="compositionally biased region" description="Polar residues" evidence="8">
    <location>
        <begin position="37"/>
        <end position="51"/>
    </location>
</feature>
<evidence type="ECO:0000256" key="4">
    <source>
        <dbReference type="ARBA" id="ARBA00022989"/>
    </source>
</evidence>
<dbReference type="InterPro" id="IPR036770">
    <property type="entry name" value="Ankyrin_rpt-contain_sf"/>
</dbReference>
<dbReference type="SUPFAM" id="SSF144083">
    <property type="entry name" value="Magnesium transport protein CorA, transmembrane region"/>
    <property type="match status" value="1"/>
</dbReference>
<feature type="transmembrane region" description="Helical" evidence="9">
    <location>
        <begin position="536"/>
        <end position="559"/>
    </location>
</feature>
<reference evidence="10 11" key="1">
    <citation type="journal article" date="2011" name="Proc. Natl. Acad. Sci. U.S.A.">
        <title>Genome and transcriptome analyses of the mountain pine beetle-fungal symbiont Grosmannia clavigera, a lodgepole pine pathogen.</title>
        <authorList>
            <person name="DiGuistini S."/>
            <person name="Wang Y."/>
            <person name="Liao N.Y."/>
            <person name="Taylor G."/>
            <person name="Tanguay P."/>
            <person name="Feau N."/>
            <person name="Henrissat B."/>
            <person name="Chan S.K."/>
            <person name="Hesse-Orce U."/>
            <person name="Alamouti S.M."/>
            <person name="Tsui C.K.M."/>
            <person name="Docking R.T."/>
            <person name="Levasseur A."/>
            <person name="Haridas S."/>
            <person name="Robertson G."/>
            <person name="Birol I."/>
            <person name="Holt R.A."/>
            <person name="Marra M.A."/>
            <person name="Hamelin R.C."/>
            <person name="Hirst M."/>
            <person name="Jones S.J.M."/>
            <person name="Bohlmann J."/>
            <person name="Breuil C."/>
        </authorList>
    </citation>
    <scope>NUCLEOTIDE SEQUENCE [LARGE SCALE GENOMIC DNA]</scope>
    <source>
        <strain evidence="11">kw1407 / UAMH 11150</strain>
    </source>
</reference>
<dbReference type="AlphaFoldDB" id="F0X737"/>
<dbReference type="PANTHER" id="PTHR24171:SF8">
    <property type="entry name" value="BRCA1-ASSOCIATED RING DOMAIN PROTEIN 1"/>
    <property type="match status" value="1"/>
</dbReference>
<evidence type="ECO:0000256" key="3">
    <source>
        <dbReference type="ARBA" id="ARBA00022737"/>
    </source>
</evidence>
<dbReference type="Gene3D" id="1.20.58.340">
    <property type="entry name" value="Magnesium transport protein CorA, transmembrane region"/>
    <property type="match status" value="1"/>
</dbReference>
<dbReference type="InterPro" id="IPR002110">
    <property type="entry name" value="Ankyrin_rpt"/>
</dbReference>
<name>F0X737_GROCL</name>
<dbReference type="InterPro" id="IPR045863">
    <property type="entry name" value="CorA_TM1_TM2"/>
</dbReference>
<evidence type="ECO:0000256" key="9">
    <source>
        <dbReference type="SAM" id="Phobius"/>
    </source>
</evidence>
<dbReference type="STRING" id="655863.F0X737"/>
<keyword evidence="2 9" id="KW-0812">Transmembrane</keyword>
<protein>
    <submittedName>
        <fullName evidence="10">Ankyrin repeat protein</fullName>
    </submittedName>
</protein>
<dbReference type="InParanoid" id="F0X737"/>
<dbReference type="GO" id="GO:0004842">
    <property type="term" value="F:ubiquitin-protein transferase activity"/>
    <property type="evidence" value="ECO:0007669"/>
    <property type="project" value="TreeGrafter"/>
</dbReference>
<feature type="region of interest" description="Disordered" evidence="8">
    <location>
        <begin position="393"/>
        <end position="424"/>
    </location>
</feature>
<organism evidence="11">
    <name type="scientific">Grosmannia clavigera (strain kw1407 / UAMH 11150)</name>
    <name type="common">Blue stain fungus</name>
    <name type="synonym">Graphiocladiella clavigera</name>
    <dbReference type="NCBI Taxonomy" id="655863"/>
    <lineage>
        <taxon>Eukaryota</taxon>
        <taxon>Fungi</taxon>
        <taxon>Dikarya</taxon>
        <taxon>Ascomycota</taxon>
        <taxon>Pezizomycotina</taxon>
        <taxon>Sordariomycetes</taxon>
        <taxon>Sordariomycetidae</taxon>
        <taxon>Ophiostomatales</taxon>
        <taxon>Ophiostomataceae</taxon>
        <taxon>Leptographium</taxon>
    </lineage>
</organism>
<dbReference type="GO" id="GO:0016020">
    <property type="term" value="C:membrane"/>
    <property type="evidence" value="ECO:0007669"/>
    <property type="project" value="UniProtKB-SubCell"/>
</dbReference>
<evidence type="ECO:0000256" key="5">
    <source>
        <dbReference type="ARBA" id="ARBA00023043"/>
    </source>
</evidence>
<evidence type="ECO:0000313" key="11">
    <source>
        <dbReference type="Proteomes" id="UP000007796"/>
    </source>
</evidence>
<sequence>MAAIASSSSDKQVPVIVQTEVFDNKKDSVSPNDKPGNATTGQPSKAPSKMTSVKLADWKARLESLIEKPLENESRAEIKKLLSQDVQVKGNENLETAFYKILSAVLGKDKDNDGVVKLLIDSKHFKGSYRWGDDQCTALHRAVRNGRDEVTRKLVKEYRNTINIAIAKQLLENGAEINTKDVDGDSPLHDAVKNSYHEVIEVLIDYGADTEYRDFANKMSWVTDLVWCLTRDDDDPSFGKRKDAWDFLTRNIAQRKGVSHGSYMRVPHDSDKAEDSNIPKNSEATNLHRRELWRNGSKLSDEEKISIVVPYIDFETKHYLDRDSMQTPRFVDKRQLEETSFEYSGLSGLYQTQTLDQSYYDMLDKEELKIRDQDQVVMRWFSDLNHAAVENTMESKDGTSSLYENETRDDDSVNEPGDSTEKDSPVTNVVEKLLMVNQLWLWKLDKDRYHQGFESTLFETIRQGDIRSYKKPEELIENILFKCVTFLEEFWNAGLGIHLLDIFEISLAKKLDYFVALKQAQSALDEAMTAGRLNRYIMLFTLVTIVFTPLSFLTSLFAIPFDYFPRDDAGVRLSPGWTAKWMVAWIFSSSIPKVPSAAGTLVTTNPVVCGKVRMLRLAHSGALSRDGEDDGEDVFELSEEHTAASPSVDSAGMSHVHPAACWYQMRMREMVAACTMMRWTGLCAWAREKLVKSLDGLAIEMKYLVQLCRHRGHIGLRGVEIRRRADKVRKDFIGLTGATVGCARHLFRLPAHQNISCRGIRGGQHMHADIHDAELRPLLAKEIETEIRLITTQWKGQARPQIWLICLE</sequence>
<dbReference type="PANTHER" id="PTHR24171">
    <property type="entry name" value="ANKYRIN REPEAT DOMAIN-CONTAINING PROTEIN 39-RELATED"/>
    <property type="match status" value="1"/>
</dbReference>
<dbReference type="SUPFAM" id="SSF48403">
    <property type="entry name" value="Ankyrin repeat"/>
    <property type="match status" value="1"/>
</dbReference>
<feature type="repeat" description="ANK" evidence="7">
    <location>
        <begin position="134"/>
        <end position="182"/>
    </location>
</feature>
<dbReference type="GeneID" id="25980527"/>
<keyword evidence="6 9" id="KW-0472">Membrane</keyword>
<evidence type="ECO:0000256" key="1">
    <source>
        <dbReference type="ARBA" id="ARBA00004141"/>
    </source>
</evidence>
<evidence type="ECO:0000256" key="6">
    <source>
        <dbReference type="ARBA" id="ARBA00023136"/>
    </source>
</evidence>
<evidence type="ECO:0000256" key="2">
    <source>
        <dbReference type="ARBA" id="ARBA00022692"/>
    </source>
</evidence>
<feature type="compositionally biased region" description="Basic and acidic residues" evidence="8">
    <location>
        <begin position="266"/>
        <end position="277"/>
    </location>
</feature>
<proteinExistence type="predicted"/>
<gene>
    <name evidence="10" type="ORF">CMQ_7028</name>
</gene>